<feature type="transmembrane region" description="Helical" evidence="1">
    <location>
        <begin position="21"/>
        <end position="49"/>
    </location>
</feature>
<dbReference type="AlphaFoldDB" id="A0A842I7R1"/>
<feature type="transmembrane region" description="Helical" evidence="1">
    <location>
        <begin position="84"/>
        <end position="102"/>
    </location>
</feature>
<proteinExistence type="predicted"/>
<protein>
    <recommendedName>
        <fullName evidence="4">Dolichyl-phosphate-mannose-protein mannosyltransferase</fullName>
    </recommendedName>
</protein>
<keyword evidence="1" id="KW-0472">Membrane</keyword>
<comment type="caution">
    <text evidence="2">The sequence shown here is derived from an EMBL/GenBank/DDBJ whole genome shotgun (WGS) entry which is preliminary data.</text>
</comment>
<feature type="transmembrane region" description="Helical" evidence="1">
    <location>
        <begin position="358"/>
        <end position="377"/>
    </location>
</feature>
<feature type="transmembrane region" description="Helical" evidence="1">
    <location>
        <begin position="409"/>
        <end position="428"/>
    </location>
</feature>
<sequence length="573" mass="61259">MVRTSGAAAGLPEAKRGYLKLTMGLGLGLLLVGVVLLRLGGLSFLTQWFLLRQDIPLLTLGLVIARFAAVRLRDGGGPPVPVGGGLVLSLAALLVLGGWLGHRFLLMGYDMSRDEQMATFDAVVFAQGRLVEPLAAMWRENAAALNLLFMYTAQERVAWISSYLPMNSAIRAVFAVFDMQALASPVLSAVGLVALWRCVRRLWPQDSGALAIALVLYCTSGAVLVNAMTSYATTAHLALNLVWLALLLRGDARGDLGAILAAFVATGLHQPLPHPLFALPVLLLVARRDWRRGAVFFVAYCGICGFWLWWPHLVGPMVTEGAAAAPQAGLGFLSRLAGLFAQRDGLGLSEMGANLLRFVAWQHVLLVPLCCLALPLIRKEPMALALAGGVGLTVFAMAVILPYQGHGFGYRYLHGLIGNMVLLAVYGWRQVRGDGVAWRGYVRSATVLTAVVLLPLQAWMAHRFYAPYAQTRAALLATDADYVVVGVADVPFSADLVFNPPALDHRPVLLLREGLKPEGRAAICASGPTVAFAGAAMLGGIAAYYGVAPRPGTEAKNVEAARLLEAEGCWILP</sequence>
<reference evidence="2 3" key="1">
    <citation type="journal article" date="2017" name="Int. J. Syst. Evol. Microbiol.">
        <title>Gemmobacter straminiformis sp. nov., isolated from an artificial fountain.</title>
        <authorList>
            <person name="Kang J.Y."/>
            <person name="Kim M.J."/>
            <person name="Chun J."/>
            <person name="Son K.P."/>
            <person name="Jahng K.Y."/>
        </authorList>
    </citation>
    <scope>NUCLEOTIDE SEQUENCE [LARGE SCALE GENOMIC DNA]</scope>
    <source>
        <strain evidence="2 3">CAM-8</strain>
    </source>
</reference>
<evidence type="ECO:0000313" key="3">
    <source>
        <dbReference type="Proteomes" id="UP000555411"/>
    </source>
</evidence>
<dbReference type="Proteomes" id="UP000555411">
    <property type="component" value="Unassembled WGS sequence"/>
</dbReference>
<keyword evidence="3" id="KW-1185">Reference proteome</keyword>
<feature type="transmembrane region" description="Helical" evidence="1">
    <location>
        <begin position="384"/>
        <end position="403"/>
    </location>
</feature>
<organism evidence="2 3">
    <name type="scientific">Paragemmobacter straminiformis</name>
    <dbReference type="NCBI Taxonomy" id="2045119"/>
    <lineage>
        <taxon>Bacteria</taxon>
        <taxon>Pseudomonadati</taxon>
        <taxon>Pseudomonadota</taxon>
        <taxon>Alphaproteobacteria</taxon>
        <taxon>Rhodobacterales</taxon>
        <taxon>Paracoccaceae</taxon>
        <taxon>Paragemmobacter</taxon>
    </lineage>
</organism>
<name>A0A842I7R1_9RHOB</name>
<gene>
    <name evidence="2" type="ORF">H7F16_05880</name>
</gene>
<accession>A0A842I7R1</accession>
<dbReference type="RefSeq" id="WP_185796662.1">
    <property type="nucleotide sequence ID" value="NZ_JACLQD010000002.1"/>
</dbReference>
<dbReference type="EMBL" id="JACLQD010000002">
    <property type="protein sequence ID" value="MBC2835028.1"/>
    <property type="molecule type" value="Genomic_DNA"/>
</dbReference>
<feature type="transmembrane region" description="Helical" evidence="1">
    <location>
        <begin position="440"/>
        <end position="460"/>
    </location>
</feature>
<evidence type="ECO:0000256" key="1">
    <source>
        <dbReference type="SAM" id="Phobius"/>
    </source>
</evidence>
<feature type="transmembrane region" description="Helical" evidence="1">
    <location>
        <begin position="293"/>
        <end position="310"/>
    </location>
</feature>
<feature type="transmembrane region" description="Helical" evidence="1">
    <location>
        <begin position="208"/>
        <end position="225"/>
    </location>
</feature>
<keyword evidence="1" id="KW-1133">Transmembrane helix</keyword>
<evidence type="ECO:0008006" key="4">
    <source>
        <dbReference type="Google" id="ProtNLM"/>
    </source>
</evidence>
<keyword evidence="1" id="KW-0812">Transmembrane</keyword>
<feature type="transmembrane region" description="Helical" evidence="1">
    <location>
        <begin position="172"/>
        <end position="196"/>
    </location>
</feature>
<feature type="transmembrane region" description="Helical" evidence="1">
    <location>
        <begin position="55"/>
        <end position="72"/>
    </location>
</feature>
<evidence type="ECO:0000313" key="2">
    <source>
        <dbReference type="EMBL" id="MBC2835028.1"/>
    </source>
</evidence>